<dbReference type="PRINTS" id="PR00344">
    <property type="entry name" value="BCTRLSENSOR"/>
</dbReference>
<dbReference type="InterPro" id="IPR035965">
    <property type="entry name" value="PAS-like_dom_sf"/>
</dbReference>
<feature type="domain" description="Histidine kinase" evidence="7">
    <location>
        <begin position="564"/>
        <end position="783"/>
    </location>
</feature>
<keyword evidence="3" id="KW-0597">Phosphoprotein</keyword>
<accession>A0A4Y8ZZP9</accession>
<protein>
    <recommendedName>
        <fullName evidence="2">histidine kinase</fullName>
        <ecNumber evidence="2">2.7.13.3</ecNumber>
    </recommendedName>
</protein>
<dbReference type="Pfam" id="PF12860">
    <property type="entry name" value="PAS_7"/>
    <property type="match status" value="2"/>
</dbReference>
<dbReference type="SUPFAM" id="SSF55785">
    <property type="entry name" value="PYP-like sensor domain (PAS domain)"/>
    <property type="match status" value="2"/>
</dbReference>
<dbReference type="InterPro" id="IPR003661">
    <property type="entry name" value="HisK_dim/P_dom"/>
</dbReference>
<proteinExistence type="predicted"/>
<dbReference type="AlphaFoldDB" id="A0A4Y8ZZP9"/>
<evidence type="ECO:0000256" key="1">
    <source>
        <dbReference type="ARBA" id="ARBA00000085"/>
    </source>
</evidence>
<sequence>MTLSTPAAVLLALFCGAWLVVAVWLSLRATRRADQAAGLTAHADRAGALLAASPAMPLLVDAAGGVDASTRLAHALGLETPPARMEDLSAGGAGLARADVAALSDQVGTSATTGASFSLAVRAQGSARVYLVRGAPAPAPAAAGSVLLWFVDATESEEQINALRDRNERLGSALEALTGLIESAPFPMWHRGPDLKVAMVNGAYVAAVEAEDAAAVIDGGIELVDDSEGSALRVAQAVRQSGQASARTVPATIAGERRMMRVVEVPLGETGVAGYAIDVEDREQARADLARFVSAQRDMLDRLSAGVAQFGRDRSLIFFNQPFARLFSLRAETLADRPEFNRLLDGMREAGNLPEVRDYPDWKRERGRWFTETAAAKEEDWLLPGGRHLRVVAQPLPDGGLLLIFEDRTEQLQLASARDTLLRVRTATFDNLFEAVGVFASDGRLHLWNNRFRELWQFEEEQLAAHPRIDALTSHIGRKLKTAAHASLVRELVRSATVERKQRGGRVSFLDGREFEFAAVPLPDGNALFTMLDVTASRTVEAALRERTSALEEADRLKTAFVSNMSYELRTPLTSIGGFAEMLAGGYAGELPPAAAEYVGAILESVVRLGVLIDNVLDLTQSDSGSLLLAEDEIDIAQMCRESAEAFGEVVARKAIELSVKIERHAGKVTGDRRRLRQALDNVLKNAFAYTGERGRVLLHAGGTRATAEITVSDNGRGIAPADQTRVFDRFNRAAAPAGGEEAALGLGLPLAKQFIEAHGGRIELVSEPGEGTTVTFRLPRKPA</sequence>
<dbReference type="GO" id="GO:0000155">
    <property type="term" value="F:phosphorelay sensor kinase activity"/>
    <property type="evidence" value="ECO:0007669"/>
    <property type="project" value="InterPro"/>
</dbReference>
<keyword evidence="9" id="KW-1185">Reference proteome</keyword>
<dbReference type="InterPro" id="IPR003594">
    <property type="entry name" value="HATPase_dom"/>
</dbReference>
<dbReference type="PROSITE" id="PS50109">
    <property type="entry name" value="HIS_KIN"/>
    <property type="match status" value="1"/>
</dbReference>
<keyword evidence="4" id="KW-0808">Transferase</keyword>
<evidence type="ECO:0000256" key="2">
    <source>
        <dbReference type="ARBA" id="ARBA00012438"/>
    </source>
</evidence>
<evidence type="ECO:0000256" key="4">
    <source>
        <dbReference type="ARBA" id="ARBA00022679"/>
    </source>
</evidence>
<dbReference type="PANTHER" id="PTHR43711">
    <property type="entry name" value="TWO-COMPONENT HISTIDINE KINASE"/>
    <property type="match status" value="1"/>
</dbReference>
<evidence type="ECO:0000259" key="7">
    <source>
        <dbReference type="PROSITE" id="PS50109"/>
    </source>
</evidence>
<evidence type="ECO:0000256" key="3">
    <source>
        <dbReference type="ARBA" id="ARBA00022553"/>
    </source>
</evidence>
<dbReference type="InterPro" id="IPR036097">
    <property type="entry name" value="HisK_dim/P_sf"/>
</dbReference>
<dbReference type="Gene3D" id="3.30.450.20">
    <property type="entry name" value="PAS domain"/>
    <property type="match status" value="3"/>
</dbReference>
<comment type="catalytic activity">
    <reaction evidence="1">
        <text>ATP + protein L-histidine = ADP + protein N-phospho-L-histidine.</text>
        <dbReference type="EC" id="2.7.13.3"/>
    </reaction>
</comment>
<dbReference type="Pfam" id="PF00512">
    <property type="entry name" value="HisKA"/>
    <property type="match status" value="1"/>
</dbReference>
<evidence type="ECO:0000256" key="6">
    <source>
        <dbReference type="ARBA" id="ARBA00023012"/>
    </source>
</evidence>
<dbReference type="InterPro" id="IPR005467">
    <property type="entry name" value="His_kinase_dom"/>
</dbReference>
<dbReference type="EC" id="2.7.13.3" evidence="2"/>
<dbReference type="OrthoDB" id="9797304at2"/>
<dbReference type="CDD" id="cd00082">
    <property type="entry name" value="HisKA"/>
    <property type="match status" value="1"/>
</dbReference>
<dbReference type="FunFam" id="3.30.565.10:FF:000006">
    <property type="entry name" value="Sensor histidine kinase WalK"/>
    <property type="match status" value="1"/>
</dbReference>
<dbReference type="SMART" id="SM00388">
    <property type="entry name" value="HisKA"/>
    <property type="match status" value="1"/>
</dbReference>
<dbReference type="Pfam" id="PF02518">
    <property type="entry name" value="HATPase_c"/>
    <property type="match status" value="1"/>
</dbReference>
<gene>
    <name evidence="8" type="ORF">E2493_01015</name>
</gene>
<dbReference type="SUPFAM" id="SSF55874">
    <property type="entry name" value="ATPase domain of HSP90 chaperone/DNA topoisomerase II/histidine kinase"/>
    <property type="match status" value="1"/>
</dbReference>
<dbReference type="Proteomes" id="UP000298213">
    <property type="component" value="Unassembled WGS sequence"/>
</dbReference>
<dbReference type="PANTHER" id="PTHR43711:SF1">
    <property type="entry name" value="HISTIDINE KINASE 1"/>
    <property type="match status" value="1"/>
</dbReference>
<keyword evidence="5 8" id="KW-0418">Kinase</keyword>
<dbReference type="Gene3D" id="3.30.565.10">
    <property type="entry name" value="Histidine kinase-like ATPase, C-terminal domain"/>
    <property type="match status" value="1"/>
</dbReference>
<dbReference type="SMART" id="SM00387">
    <property type="entry name" value="HATPase_c"/>
    <property type="match status" value="1"/>
</dbReference>
<evidence type="ECO:0000313" key="8">
    <source>
        <dbReference type="EMBL" id="TFI60356.1"/>
    </source>
</evidence>
<dbReference type="InterPro" id="IPR004358">
    <property type="entry name" value="Sig_transdc_His_kin-like_C"/>
</dbReference>
<evidence type="ECO:0000313" key="9">
    <source>
        <dbReference type="Proteomes" id="UP000298213"/>
    </source>
</evidence>
<dbReference type="InterPro" id="IPR050736">
    <property type="entry name" value="Sensor_HK_Regulatory"/>
</dbReference>
<comment type="caution">
    <text evidence="8">The sequence shown here is derived from an EMBL/GenBank/DDBJ whole genome shotgun (WGS) entry which is preliminary data.</text>
</comment>
<dbReference type="CDD" id="cd00075">
    <property type="entry name" value="HATPase"/>
    <property type="match status" value="1"/>
</dbReference>
<dbReference type="SUPFAM" id="SSF47384">
    <property type="entry name" value="Homodimeric domain of signal transducing histidine kinase"/>
    <property type="match status" value="1"/>
</dbReference>
<dbReference type="InterPro" id="IPR036890">
    <property type="entry name" value="HATPase_C_sf"/>
</dbReference>
<evidence type="ECO:0000256" key="5">
    <source>
        <dbReference type="ARBA" id="ARBA00022777"/>
    </source>
</evidence>
<dbReference type="EMBL" id="SPDV01000001">
    <property type="protein sequence ID" value="TFI60356.1"/>
    <property type="molecule type" value="Genomic_DNA"/>
</dbReference>
<keyword evidence="6" id="KW-0902">Two-component regulatory system</keyword>
<name>A0A4Y8ZZP9_9SPHN</name>
<organism evidence="8 9">
    <name type="scientific">Sphingomonas parva</name>
    <dbReference type="NCBI Taxonomy" id="2555898"/>
    <lineage>
        <taxon>Bacteria</taxon>
        <taxon>Pseudomonadati</taxon>
        <taxon>Pseudomonadota</taxon>
        <taxon>Alphaproteobacteria</taxon>
        <taxon>Sphingomonadales</taxon>
        <taxon>Sphingomonadaceae</taxon>
        <taxon>Sphingomonas</taxon>
    </lineage>
</organism>
<reference evidence="8 9" key="1">
    <citation type="submission" date="2019-03" db="EMBL/GenBank/DDBJ databases">
        <title>Genome sequence of Sphingomonas sp. 17J27-24.</title>
        <authorList>
            <person name="Kim M."/>
            <person name="Maeng S."/>
            <person name="Sathiyaraj S."/>
        </authorList>
    </citation>
    <scope>NUCLEOTIDE SEQUENCE [LARGE SCALE GENOMIC DNA]</scope>
    <source>
        <strain evidence="8 9">17J27-24</strain>
    </source>
</reference>
<dbReference type="Gene3D" id="1.10.287.130">
    <property type="match status" value="1"/>
</dbReference>